<evidence type="ECO:0000313" key="6">
    <source>
        <dbReference type="Proteomes" id="UP000071641"/>
    </source>
</evidence>
<keyword evidence="5" id="KW-0282">Flagellum</keyword>
<name>A0A128F8N4_9GAMM</name>
<dbReference type="OrthoDB" id="9785233at2"/>
<accession>A0A128F8N4</accession>
<reference evidence="6" key="1">
    <citation type="submission" date="2016-02" db="EMBL/GenBank/DDBJ databases">
        <authorList>
            <person name="Rodrigo-Torres Lidia"/>
            <person name="Arahal R.David."/>
        </authorList>
    </citation>
    <scope>NUCLEOTIDE SEQUENCE [LARGE SCALE GENOMIC DNA]</scope>
    <source>
        <strain evidence="6">CECT 9029</strain>
    </source>
</reference>
<comment type="similarity">
    <text evidence="1">Belongs to the FlgD family.</text>
</comment>
<keyword evidence="5" id="KW-0969">Cilium</keyword>
<dbReference type="AlphaFoldDB" id="A0A128F8N4"/>
<organism evidence="5 6">
    <name type="scientific">Grimontia celer</name>
    <dbReference type="NCBI Taxonomy" id="1796497"/>
    <lineage>
        <taxon>Bacteria</taxon>
        <taxon>Pseudomonadati</taxon>
        <taxon>Pseudomonadota</taxon>
        <taxon>Gammaproteobacteria</taxon>
        <taxon>Vibrionales</taxon>
        <taxon>Vibrionaceae</taxon>
        <taxon>Grimontia</taxon>
    </lineage>
</organism>
<keyword evidence="5" id="KW-0966">Cell projection</keyword>
<proteinExistence type="inferred from homology"/>
<comment type="function">
    <text evidence="4">Required for flagellar hook formation. May act as a scaffolding protein.</text>
</comment>
<dbReference type="RefSeq" id="WP_062664896.1">
    <property type="nucleotide sequence ID" value="NZ_FIZX01000002.1"/>
</dbReference>
<dbReference type="EMBL" id="FIZX01000002">
    <property type="protein sequence ID" value="CZF82641.1"/>
    <property type="molecule type" value="Genomic_DNA"/>
</dbReference>
<dbReference type="InterPro" id="IPR005648">
    <property type="entry name" value="FlgD"/>
</dbReference>
<dbReference type="Proteomes" id="UP000071641">
    <property type="component" value="Unassembled WGS sequence"/>
</dbReference>
<protein>
    <recommendedName>
        <fullName evidence="2">Basal-body rod modification protein FlgD</fullName>
    </recommendedName>
</protein>
<gene>
    <name evidence="5" type="ORF">GCE9029_03354</name>
</gene>
<evidence type="ECO:0000256" key="1">
    <source>
        <dbReference type="ARBA" id="ARBA00010577"/>
    </source>
</evidence>
<evidence type="ECO:0000313" key="5">
    <source>
        <dbReference type="EMBL" id="CZF82641.1"/>
    </source>
</evidence>
<evidence type="ECO:0000256" key="4">
    <source>
        <dbReference type="ARBA" id="ARBA00024746"/>
    </source>
</evidence>
<keyword evidence="6" id="KW-1185">Reference proteome</keyword>
<dbReference type="GO" id="GO:0044781">
    <property type="term" value="P:bacterial-type flagellum organization"/>
    <property type="evidence" value="ECO:0007669"/>
    <property type="project" value="UniProtKB-KW"/>
</dbReference>
<dbReference type="Pfam" id="PF03963">
    <property type="entry name" value="FlgD"/>
    <property type="match status" value="1"/>
</dbReference>
<dbReference type="STRING" id="1796497.GCE9029_03354"/>
<evidence type="ECO:0000256" key="3">
    <source>
        <dbReference type="ARBA" id="ARBA00022795"/>
    </source>
</evidence>
<sequence length="142" mass="15301">MDIPPVGSTATQTSQLNNALGQDDFIELFLTQLRAQDPLEPVNNQDFLAQMAQFSLLESNRVSNEELASLRALVEANQGIGLIGKVAETQSGGQLVVGEVISVGFETTGTVVSLKVTDASGEEFFLNELPVSQLTRVYNDEN</sequence>
<evidence type="ECO:0000256" key="2">
    <source>
        <dbReference type="ARBA" id="ARBA00016013"/>
    </source>
</evidence>
<keyword evidence="3" id="KW-1005">Bacterial flagellum biogenesis</keyword>